<dbReference type="Proteomes" id="UP000694018">
    <property type="component" value="Chromosome"/>
</dbReference>
<dbReference type="Pfam" id="PF07728">
    <property type="entry name" value="AAA_5"/>
    <property type="match status" value="1"/>
</dbReference>
<dbReference type="RefSeq" id="WP_218267459.1">
    <property type="nucleotide sequence ID" value="NZ_CP077717.1"/>
</dbReference>
<dbReference type="EMBL" id="CP077717">
    <property type="protein sequence ID" value="QXJ28698.1"/>
    <property type="molecule type" value="Genomic_DNA"/>
</dbReference>
<evidence type="ECO:0000259" key="1">
    <source>
        <dbReference type="SMART" id="SM00382"/>
    </source>
</evidence>
<dbReference type="GO" id="GO:0016887">
    <property type="term" value="F:ATP hydrolysis activity"/>
    <property type="evidence" value="ECO:0007669"/>
    <property type="project" value="InterPro"/>
</dbReference>
<dbReference type="InterPro" id="IPR011704">
    <property type="entry name" value="ATPase_dyneun-rel_AAA"/>
</dbReference>
<proteinExistence type="predicted"/>
<dbReference type="PANTHER" id="PTHR37291">
    <property type="entry name" value="5-METHYLCYTOSINE-SPECIFIC RESTRICTION ENZYME B"/>
    <property type="match status" value="1"/>
</dbReference>
<dbReference type="InterPro" id="IPR003593">
    <property type="entry name" value="AAA+_ATPase"/>
</dbReference>
<dbReference type="OrthoDB" id="9837at2157"/>
<sequence length="548" mass="62970">MYGDWLVARDKFKDLLDFSDTAVKTFLNYVENGKFVPCTFIGPKDHWIESIKYSFQGEIGYTIWGTAEKTSISGILSRYQTVYFKNTETGYSPNSDKILVSILRMIDSGVIGFGVVTDVNVDALRNFKGWREINRLWLLRFRIKIFWVHKSIREGSDTSKWVGEEYELKGFQQGNICYKEREDPKYDELANNLKDFILSKKDEIKPTLDFYLNLFKDKQLPFSPQGIVCNKNSPIAVDDLYIPQNSLDVILKALSKTNVLLVGPPGTGKTALALRVVRSLAGSSDCYEITTANSLWFRRNLIGGESIKEGSVIWKSGLFIHAYVNAARVKEGNYYVIIDEINRADIDKAFGELITIFSSSSPEEWSIPNALIEEIKSYKNNIDETAREFIEIYENLRKQGKENEPLKKIRVIGTMNLVDARNLFYVGDALARRFVAIYFDYPENTEDLDKFLSRYSLSEVEKAKVRDLVKYLREKFNSVEKDRLIKFNISPASLKTALDIYSSLNNRRIEDFIEILKSTLGTLNQDNLNNFNKLIKEWKEKDATGEPV</sequence>
<evidence type="ECO:0000313" key="3">
    <source>
        <dbReference type="Proteomes" id="UP000694018"/>
    </source>
</evidence>
<gene>
    <name evidence="2" type="ORF">J5U23_01567</name>
</gene>
<dbReference type="KEGG" id="sshi:J5U23_01567"/>
<dbReference type="AlphaFoldDB" id="A0A8F5BNS2"/>
<evidence type="ECO:0000313" key="2">
    <source>
        <dbReference type="EMBL" id="QXJ28698.1"/>
    </source>
</evidence>
<dbReference type="CDD" id="cd00009">
    <property type="entry name" value="AAA"/>
    <property type="match status" value="1"/>
</dbReference>
<name>A0A8F5BNS2_SACSH</name>
<dbReference type="PANTHER" id="PTHR37291:SF1">
    <property type="entry name" value="TYPE IV METHYL-DIRECTED RESTRICTION ENZYME ECOKMCRB SUBUNIT"/>
    <property type="match status" value="1"/>
</dbReference>
<organism evidence="2 3">
    <name type="scientific">Saccharolobus shibatae (strain ATCC 51178 / DSM 5389 / JCM 8931 / NBRC 15437 / B12)</name>
    <name type="common">Sulfolobus shibatae</name>
    <dbReference type="NCBI Taxonomy" id="523848"/>
    <lineage>
        <taxon>Archaea</taxon>
        <taxon>Thermoproteota</taxon>
        <taxon>Thermoprotei</taxon>
        <taxon>Sulfolobales</taxon>
        <taxon>Sulfolobaceae</taxon>
        <taxon>Saccharolobus</taxon>
    </lineage>
</organism>
<accession>A0A8F5BNS2</accession>
<dbReference type="InterPro" id="IPR052934">
    <property type="entry name" value="Methyl-DNA_Rec/Restrict_Enz"/>
</dbReference>
<dbReference type="GO" id="GO:0005524">
    <property type="term" value="F:ATP binding"/>
    <property type="evidence" value="ECO:0007669"/>
    <property type="project" value="InterPro"/>
</dbReference>
<dbReference type="GeneID" id="65563130"/>
<reference evidence="2" key="1">
    <citation type="journal article" date="2021" name="Environ. Microbiol.">
        <title>New insights into the diversity and evolution of the archaeal mobilome from three complete genomes of Saccharolobus shibatae.</title>
        <authorList>
            <person name="Medvedeva S."/>
            <person name="Brandt D."/>
            <person name="Cvirkaite-Krupovic V."/>
            <person name="Liu Y."/>
            <person name="Severinov K."/>
            <person name="Ishino S."/>
            <person name="Ishino Y."/>
            <person name="Prangishvili D."/>
            <person name="Kalinowski J."/>
            <person name="Krupovic M."/>
        </authorList>
    </citation>
    <scope>NUCLEOTIDE SEQUENCE</scope>
    <source>
        <strain evidence="2">B12</strain>
    </source>
</reference>
<feature type="domain" description="AAA+ ATPase" evidence="1">
    <location>
        <begin position="255"/>
        <end position="443"/>
    </location>
</feature>
<protein>
    <recommendedName>
        <fullName evidence="1">AAA+ ATPase domain-containing protein</fullName>
    </recommendedName>
</protein>
<dbReference type="SMART" id="SM00382">
    <property type="entry name" value="AAA"/>
    <property type="match status" value="1"/>
</dbReference>